<comment type="subcellular location">
    <subcellularLocation>
        <location evidence="2">Cytoplasm</location>
    </subcellularLocation>
    <subcellularLocation>
        <location evidence="15">Nucleus</location>
        <location evidence="15">Nuclear body</location>
    </subcellularLocation>
</comment>
<dbReference type="Gene3D" id="3.30.40.10">
    <property type="entry name" value="Zinc/RING finger domain, C3HC4 (zinc finger)"/>
    <property type="match status" value="1"/>
</dbReference>
<dbReference type="Pfam" id="PF23419">
    <property type="entry name" value="WD40_RFWD3"/>
    <property type="match status" value="1"/>
</dbReference>
<dbReference type="InterPro" id="IPR056527">
    <property type="entry name" value="WD40_RFWD3"/>
</dbReference>
<dbReference type="GO" id="GO:0016567">
    <property type="term" value="P:protein ubiquitination"/>
    <property type="evidence" value="ECO:0007669"/>
    <property type="project" value="InterPro"/>
</dbReference>
<protein>
    <recommendedName>
        <fullName evidence="4">RING-type E3 ubiquitin transferase</fullName>
        <ecNumber evidence="4">2.3.2.27</ecNumber>
    </recommendedName>
</protein>
<keyword evidence="6" id="KW-0853">WD repeat</keyword>
<proteinExistence type="predicted"/>
<evidence type="ECO:0000256" key="10">
    <source>
        <dbReference type="ARBA" id="ARBA00022771"/>
    </source>
</evidence>
<keyword evidence="20" id="KW-1185">Reference proteome</keyword>
<feature type="domain" description="RING-type" evidence="18">
    <location>
        <begin position="252"/>
        <end position="295"/>
    </location>
</feature>
<dbReference type="InterPro" id="IPR015943">
    <property type="entry name" value="WD40/YVTN_repeat-like_dom_sf"/>
</dbReference>
<dbReference type="AlphaFoldDB" id="A0AAE1AUT0"/>
<evidence type="ECO:0000256" key="13">
    <source>
        <dbReference type="ARBA" id="ARBA00023204"/>
    </source>
</evidence>
<evidence type="ECO:0000256" key="16">
    <source>
        <dbReference type="PROSITE-ProRule" id="PRU00175"/>
    </source>
</evidence>
<feature type="compositionally biased region" description="Polar residues" evidence="17">
    <location>
        <begin position="71"/>
        <end position="88"/>
    </location>
</feature>
<keyword evidence="10 16" id="KW-0863">Zinc-finger</keyword>
<dbReference type="GO" id="GO:0061630">
    <property type="term" value="F:ubiquitin protein ligase activity"/>
    <property type="evidence" value="ECO:0007669"/>
    <property type="project" value="UniProtKB-EC"/>
</dbReference>
<sequence>MEEGDSDDSRASVITVESNASDDVIISGQEHLDNQNVNSPTQSEPQATTSSGQTNSGLASAEEEVSERNSQETQVTSTDAQPSLTNVPVSREHEGTNAETTFLSENFSHNSTSNLQDDVRPLLELEESERPLQNSSEDVQPGSNNASTTSSPLFTAIKEFIAGTAELTRLDCLTAESLIQRSSDPNIMEILKSLHKSLSSITGHSDSKDQKSPSSTPSQRKRKQSQDDDSHNAKKMKTDTEKSLKDAEENTCSICLEPWSTGGEHRITSLKCGHLFGLNCITKWVDQDKSCPQCKAKAKKSEFRGLFVKNIMAEDTSQRDRAMLLLELEKEKVREQERCEATLRRKVETQSQDLELIRLELARCKTQLSSEAGMRKPAASSSQVAQSGEGSSSSIGVTGSSCTPSCSQASSLKKFHTFQRIYISQEGQCRVFDFSRDLGMTVVSQKSSNPLFRGYGIKMLARDFRPLSYQPLHSAAIRDMSFRPGTLDGMLLTCGLDKTVLLSSVTSRAIIQKYTLNSTVWCCAWNTHDTNVFYAGMERGVVREFDIRRTNAHVRDVLDSGGSPISNIQFWRGSDSQGNFFQGLLIAQLQNLVFKQQVRNNFTNYILPQMKAPVMSLCLHTSGKFLSSFRPGLNVSKCRYEVSDIRMTDEEQQKIVTSRLHAMFDGGSMQAVISRNCLLTRPETENGLLAVTANHSNNTVNLWDFDQRSNFQTLPCYEKAIDIKPIVPCNSTGNFLGVLTDKDLVLYKWRE</sequence>
<evidence type="ECO:0000259" key="18">
    <source>
        <dbReference type="PROSITE" id="PS50089"/>
    </source>
</evidence>
<evidence type="ECO:0000313" key="19">
    <source>
        <dbReference type="EMBL" id="KAK3793796.1"/>
    </source>
</evidence>
<feature type="region of interest" description="Disordered" evidence="17">
    <location>
        <begin position="199"/>
        <end position="244"/>
    </location>
</feature>
<dbReference type="InterPro" id="IPR037381">
    <property type="entry name" value="RFWD3"/>
</dbReference>
<evidence type="ECO:0000256" key="14">
    <source>
        <dbReference type="ARBA" id="ARBA00023242"/>
    </source>
</evidence>
<dbReference type="PANTHER" id="PTHR16047:SF7">
    <property type="entry name" value="E3 UBIQUITIN-PROTEIN LIGASE RFWD3"/>
    <property type="match status" value="1"/>
</dbReference>
<evidence type="ECO:0000256" key="11">
    <source>
        <dbReference type="ARBA" id="ARBA00022786"/>
    </source>
</evidence>
<dbReference type="PANTHER" id="PTHR16047">
    <property type="entry name" value="RFWD3 PROTEIN"/>
    <property type="match status" value="1"/>
</dbReference>
<dbReference type="GO" id="GO:0005737">
    <property type="term" value="C:cytoplasm"/>
    <property type="evidence" value="ECO:0007669"/>
    <property type="project" value="UniProtKB-SubCell"/>
</dbReference>
<keyword evidence="7" id="KW-0808">Transferase</keyword>
<keyword evidence="5" id="KW-0963">Cytoplasm</keyword>
<dbReference type="EC" id="2.3.2.27" evidence="4"/>
<keyword evidence="9" id="KW-0227">DNA damage</keyword>
<evidence type="ECO:0000256" key="6">
    <source>
        <dbReference type="ARBA" id="ARBA00022574"/>
    </source>
</evidence>
<evidence type="ECO:0000256" key="4">
    <source>
        <dbReference type="ARBA" id="ARBA00012483"/>
    </source>
</evidence>
<dbReference type="GO" id="GO:0008270">
    <property type="term" value="F:zinc ion binding"/>
    <property type="evidence" value="ECO:0007669"/>
    <property type="project" value="UniProtKB-KW"/>
</dbReference>
<evidence type="ECO:0000256" key="2">
    <source>
        <dbReference type="ARBA" id="ARBA00004496"/>
    </source>
</evidence>
<dbReference type="Pfam" id="PF13639">
    <property type="entry name" value="zf-RING_2"/>
    <property type="match status" value="1"/>
</dbReference>
<keyword evidence="11" id="KW-0833">Ubl conjugation pathway</keyword>
<evidence type="ECO:0000256" key="1">
    <source>
        <dbReference type="ARBA" id="ARBA00000900"/>
    </source>
</evidence>
<reference evidence="19" key="1">
    <citation type="journal article" date="2023" name="G3 (Bethesda)">
        <title>A reference genome for the long-term kleptoplast-retaining sea slug Elysia crispata morphotype clarki.</title>
        <authorList>
            <person name="Eastman K.E."/>
            <person name="Pendleton A.L."/>
            <person name="Shaikh M.A."/>
            <person name="Suttiyut T."/>
            <person name="Ogas R."/>
            <person name="Tomko P."/>
            <person name="Gavelis G."/>
            <person name="Widhalm J.R."/>
            <person name="Wisecaver J.H."/>
        </authorList>
    </citation>
    <scope>NUCLEOTIDE SEQUENCE</scope>
    <source>
        <strain evidence="19">ECLA1</strain>
    </source>
</reference>
<comment type="catalytic activity">
    <reaction evidence="1">
        <text>S-ubiquitinyl-[E2 ubiquitin-conjugating enzyme]-L-cysteine + [acceptor protein]-L-lysine = [E2 ubiquitin-conjugating enzyme]-L-cysteine + N(6)-ubiquitinyl-[acceptor protein]-L-lysine.</text>
        <dbReference type="EC" id="2.3.2.27"/>
    </reaction>
</comment>
<comment type="caution">
    <text evidence="19">The sequence shown here is derived from an EMBL/GenBank/DDBJ whole genome shotgun (WGS) entry which is preliminary data.</text>
</comment>
<accession>A0AAE1AUT0</accession>
<dbReference type="InterPro" id="IPR001841">
    <property type="entry name" value="Znf_RING"/>
</dbReference>
<evidence type="ECO:0000256" key="17">
    <source>
        <dbReference type="SAM" id="MobiDB-lite"/>
    </source>
</evidence>
<keyword evidence="12" id="KW-0862">Zinc</keyword>
<evidence type="ECO:0000256" key="8">
    <source>
        <dbReference type="ARBA" id="ARBA00022737"/>
    </source>
</evidence>
<evidence type="ECO:0000256" key="5">
    <source>
        <dbReference type="ARBA" id="ARBA00022490"/>
    </source>
</evidence>
<dbReference type="SMART" id="SM00184">
    <property type="entry name" value="RING"/>
    <property type="match status" value="1"/>
</dbReference>
<evidence type="ECO:0000256" key="3">
    <source>
        <dbReference type="ARBA" id="ARBA00004906"/>
    </source>
</evidence>
<comment type="pathway">
    <text evidence="3">Protein modification; protein ubiquitination.</text>
</comment>
<feature type="region of interest" description="Disordered" evidence="17">
    <location>
        <begin position="1"/>
        <end position="150"/>
    </location>
</feature>
<dbReference type="PROSITE" id="PS50089">
    <property type="entry name" value="ZF_RING_2"/>
    <property type="match status" value="1"/>
</dbReference>
<keyword evidence="14" id="KW-0539">Nucleus</keyword>
<keyword evidence="10 16" id="KW-0479">Metal-binding</keyword>
<dbReference type="EMBL" id="JAWDGP010001176">
    <property type="protein sequence ID" value="KAK3793796.1"/>
    <property type="molecule type" value="Genomic_DNA"/>
</dbReference>
<dbReference type="SUPFAM" id="SSF57850">
    <property type="entry name" value="RING/U-box"/>
    <property type="match status" value="1"/>
</dbReference>
<dbReference type="GO" id="GO:0016604">
    <property type="term" value="C:nuclear body"/>
    <property type="evidence" value="ECO:0007669"/>
    <property type="project" value="UniProtKB-SubCell"/>
</dbReference>
<feature type="compositionally biased region" description="Polar residues" evidence="17">
    <location>
        <begin position="97"/>
        <end position="116"/>
    </location>
</feature>
<dbReference type="InterPro" id="IPR036322">
    <property type="entry name" value="WD40_repeat_dom_sf"/>
</dbReference>
<keyword evidence="8" id="KW-0677">Repeat</keyword>
<feature type="compositionally biased region" description="Polar residues" evidence="17">
    <location>
        <begin position="133"/>
        <end position="150"/>
    </location>
</feature>
<feature type="compositionally biased region" description="Basic and acidic residues" evidence="17">
    <location>
        <begin position="224"/>
        <end position="244"/>
    </location>
</feature>
<dbReference type="InterPro" id="IPR013083">
    <property type="entry name" value="Znf_RING/FYVE/PHD"/>
</dbReference>
<evidence type="ECO:0000256" key="7">
    <source>
        <dbReference type="ARBA" id="ARBA00022679"/>
    </source>
</evidence>
<evidence type="ECO:0000313" key="20">
    <source>
        <dbReference type="Proteomes" id="UP001283361"/>
    </source>
</evidence>
<feature type="compositionally biased region" description="Polar residues" evidence="17">
    <location>
        <begin position="34"/>
        <end position="58"/>
    </location>
</feature>
<organism evidence="19 20">
    <name type="scientific">Elysia crispata</name>
    <name type="common">lettuce slug</name>
    <dbReference type="NCBI Taxonomy" id="231223"/>
    <lineage>
        <taxon>Eukaryota</taxon>
        <taxon>Metazoa</taxon>
        <taxon>Spiralia</taxon>
        <taxon>Lophotrochozoa</taxon>
        <taxon>Mollusca</taxon>
        <taxon>Gastropoda</taxon>
        <taxon>Heterobranchia</taxon>
        <taxon>Euthyneura</taxon>
        <taxon>Panpulmonata</taxon>
        <taxon>Sacoglossa</taxon>
        <taxon>Placobranchoidea</taxon>
        <taxon>Plakobranchidae</taxon>
        <taxon>Elysia</taxon>
    </lineage>
</organism>
<dbReference type="Gene3D" id="2.130.10.10">
    <property type="entry name" value="YVTN repeat-like/Quinoprotein amine dehydrogenase"/>
    <property type="match status" value="1"/>
</dbReference>
<evidence type="ECO:0000256" key="12">
    <source>
        <dbReference type="ARBA" id="ARBA00022833"/>
    </source>
</evidence>
<keyword evidence="13" id="KW-0234">DNA repair</keyword>
<dbReference type="CDD" id="cd16450">
    <property type="entry name" value="mRING-C3HGC3_RFWD3"/>
    <property type="match status" value="1"/>
</dbReference>
<dbReference type="Proteomes" id="UP001283361">
    <property type="component" value="Unassembled WGS sequence"/>
</dbReference>
<gene>
    <name evidence="19" type="ORF">RRG08_061930</name>
</gene>
<dbReference type="SUPFAM" id="SSF50978">
    <property type="entry name" value="WD40 repeat-like"/>
    <property type="match status" value="1"/>
</dbReference>
<feature type="compositionally biased region" description="Low complexity" evidence="17">
    <location>
        <begin position="379"/>
        <end position="402"/>
    </location>
</feature>
<dbReference type="GO" id="GO:0036297">
    <property type="term" value="P:interstrand cross-link repair"/>
    <property type="evidence" value="ECO:0007669"/>
    <property type="project" value="InterPro"/>
</dbReference>
<evidence type="ECO:0000256" key="9">
    <source>
        <dbReference type="ARBA" id="ARBA00022763"/>
    </source>
</evidence>
<name>A0AAE1AUT0_9GAST</name>
<evidence type="ECO:0000256" key="15">
    <source>
        <dbReference type="ARBA" id="ARBA00034306"/>
    </source>
</evidence>
<feature type="region of interest" description="Disordered" evidence="17">
    <location>
        <begin position="372"/>
        <end position="402"/>
    </location>
</feature>